<feature type="non-terminal residue" evidence="2">
    <location>
        <position position="75"/>
    </location>
</feature>
<feature type="signal peptide" evidence="1">
    <location>
        <begin position="1"/>
        <end position="20"/>
    </location>
</feature>
<accession>A0A4Q7IKD7</accession>
<name>A0A4Q7IKD7_9GAMM</name>
<dbReference type="EMBL" id="PPSX01000102">
    <property type="protein sequence ID" value="RZQ51387.1"/>
    <property type="molecule type" value="Genomic_DNA"/>
</dbReference>
<sequence length="75" mass="8636">MRFKLLIACLASVLSANALSSNIDPKTDLEYAQVMMECYTENLTENEKWEVLKFSYAREEVNKEGKTEVELDPLM</sequence>
<feature type="chain" id="PRO_5020758191" description="Secreted protein" evidence="1">
    <location>
        <begin position="21"/>
        <end position="75"/>
    </location>
</feature>
<evidence type="ECO:0000313" key="2">
    <source>
        <dbReference type="EMBL" id="RZQ51387.1"/>
    </source>
</evidence>
<dbReference type="Proteomes" id="UP000291338">
    <property type="component" value="Unassembled WGS sequence"/>
</dbReference>
<evidence type="ECO:0000313" key="3">
    <source>
        <dbReference type="Proteomes" id="UP000291338"/>
    </source>
</evidence>
<gene>
    <name evidence="2" type="ORF">C1E23_19740</name>
</gene>
<dbReference type="RefSeq" id="WP_206076498.1">
    <property type="nucleotide sequence ID" value="NZ_PPSX01000102.1"/>
</dbReference>
<proteinExistence type="predicted"/>
<evidence type="ECO:0000256" key="1">
    <source>
        <dbReference type="SAM" id="SignalP"/>
    </source>
</evidence>
<keyword evidence="1" id="KW-0732">Signal</keyword>
<organism evidence="2 3">
    <name type="scientific">Pseudoalteromonas phenolica</name>
    <dbReference type="NCBI Taxonomy" id="161398"/>
    <lineage>
        <taxon>Bacteria</taxon>
        <taxon>Pseudomonadati</taxon>
        <taxon>Pseudomonadota</taxon>
        <taxon>Gammaproteobacteria</taxon>
        <taxon>Alteromonadales</taxon>
        <taxon>Pseudoalteromonadaceae</taxon>
        <taxon>Pseudoalteromonas</taxon>
    </lineage>
</organism>
<reference evidence="2 3" key="1">
    <citation type="submission" date="2018-01" db="EMBL/GenBank/DDBJ databases">
        <title>Co-occurrence of chitin degradation, pigmentation and bioactivity in marine Pseudoalteromonas.</title>
        <authorList>
            <person name="Paulsen S."/>
            <person name="Gram L."/>
            <person name="Machado H."/>
        </authorList>
    </citation>
    <scope>NUCLEOTIDE SEQUENCE [LARGE SCALE GENOMIC DNA]</scope>
    <source>
        <strain evidence="2 3">S3898</strain>
    </source>
</reference>
<evidence type="ECO:0008006" key="4">
    <source>
        <dbReference type="Google" id="ProtNLM"/>
    </source>
</evidence>
<protein>
    <recommendedName>
        <fullName evidence="4">Secreted protein</fullName>
    </recommendedName>
</protein>
<dbReference type="AlphaFoldDB" id="A0A4Q7IKD7"/>
<comment type="caution">
    <text evidence="2">The sequence shown here is derived from an EMBL/GenBank/DDBJ whole genome shotgun (WGS) entry which is preliminary data.</text>
</comment>